<feature type="region of interest" description="Disordered" evidence="2">
    <location>
        <begin position="1"/>
        <end position="22"/>
    </location>
</feature>
<accession>A0ABP7G9H6</accession>
<evidence type="ECO:0000256" key="3">
    <source>
        <dbReference type="SAM" id="Phobius"/>
    </source>
</evidence>
<dbReference type="EMBL" id="BAABEP010000070">
    <property type="protein sequence ID" value="GAA3756420.1"/>
    <property type="molecule type" value="Genomic_DNA"/>
</dbReference>
<dbReference type="Proteomes" id="UP001499884">
    <property type="component" value="Unassembled WGS sequence"/>
</dbReference>
<reference evidence="6" key="1">
    <citation type="journal article" date="2019" name="Int. J. Syst. Evol. Microbiol.">
        <title>The Global Catalogue of Microorganisms (GCM) 10K type strain sequencing project: providing services to taxonomists for standard genome sequencing and annotation.</title>
        <authorList>
            <consortium name="The Broad Institute Genomics Platform"/>
            <consortium name="The Broad Institute Genome Sequencing Center for Infectious Disease"/>
            <person name="Wu L."/>
            <person name="Ma J."/>
        </authorList>
    </citation>
    <scope>NUCLEOTIDE SEQUENCE [LARGE SCALE GENOMIC DNA]</scope>
    <source>
        <strain evidence="6">JCM 30846</strain>
    </source>
</reference>
<feature type="compositionally biased region" description="Basic residues" evidence="2">
    <location>
        <begin position="185"/>
        <end position="194"/>
    </location>
</feature>
<evidence type="ECO:0000313" key="6">
    <source>
        <dbReference type="Proteomes" id="UP001499884"/>
    </source>
</evidence>
<organism evidence="5 6">
    <name type="scientific">Streptomyces tremellae</name>
    <dbReference type="NCBI Taxonomy" id="1124239"/>
    <lineage>
        <taxon>Bacteria</taxon>
        <taxon>Bacillati</taxon>
        <taxon>Actinomycetota</taxon>
        <taxon>Actinomycetes</taxon>
        <taxon>Kitasatosporales</taxon>
        <taxon>Streptomycetaceae</taxon>
        <taxon>Streptomyces</taxon>
    </lineage>
</organism>
<feature type="compositionally biased region" description="Basic and acidic residues" evidence="2">
    <location>
        <begin position="200"/>
        <end position="210"/>
    </location>
</feature>
<dbReference type="RefSeq" id="WP_345654276.1">
    <property type="nucleotide sequence ID" value="NZ_BAABEP010000070.1"/>
</dbReference>
<sequence>MRFTRRPGPPTAPADRRTAPARRPARAALLLGERLPEPKRALDATLGAVLLALAAPLLAAAAAALALREGRVLVRQEVTGLGGRPFTLRSLNTRHLRLDLLSRLPEVVRGRLSLVGPAPLPVGHPRARAAWRSAVRPGLTGPAQLRRGSRMPWDEPALLDQAYVEGHWLGGDLALLARSCAAPARGRRHPRKAPRPGSRTVREHVTVSDTDHRRQRYIAAP</sequence>
<protein>
    <recommendedName>
        <fullName evidence="4">Bacterial sugar transferase domain-containing protein</fullName>
    </recommendedName>
</protein>
<comment type="similarity">
    <text evidence="1">Belongs to the bacterial sugar transferase family.</text>
</comment>
<feature type="transmembrane region" description="Helical" evidence="3">
    <location>
        <begin position="44"/>
        <end position="67"/>
    </location>
</feature>
<keyword evidence="6" id="KW-1185">Reference proteome</keyword>
<evidence type="ECO:0000256" key="1">
    <source>
        <dbReference type="ARBA" id="ARBA00006464"/>
    </source>
</evidence>
<proteinExistence type="inferred from homology"/>
<evidence type="ECO:0000256" key="2">
    <source>
        <dbReference type="SAM" id="MobiDB-lite"/>
    </source>
</evidence>
<dbReference type="PANTHER" id="PTHR30576:SF10">
    <property type="entry name" value="SLL5057 PROTEIN"/>
    <property type="match status" value="1"/>
</dbReference>
<name>A0ABP7G9H6_9ACTN</name>
<evidence type="ECO:0000259" key="4">
    <source>
        <dbReference type="Pfam" id="PF02397"/>
    </source>
</evidence>
<comment type="caution">
    <text evidence="5">The sequence shown here is derived from an EMBL/GenBank/DDBJ whole genome shotgun (WGS) entry which is preliminary data.</text>
</comment>
<keyword evidence="3" id="KW-0472">Membrane</keyword>
<keyword evidence="3" id="KW-0812">Transmembrane</keyword>
<feature type="domain" description="Bacterial sugar transferase" evidence="4">
    <location>
        <begin position="94"/>
        <end position="180"/>
    </location>
</feature>
<dbReference type="Pfam" id="PF02397">
    <property type="entry name" value="Bac_transf"/>
    <property type="match status" value="1"/>
</dbReference>
<evidence type="ECO:0000313" key="5">
    <source>
        <dbReference type="EMBL" id="GAA3756420.1"/>
    </source>
</evidence>
<dbReference type="PANTHER" id="PTHR30576">
    <property type="entry name" value="COLANIC BIOSYNTHESIS UDP-GLUCOSE LIPID CARRIER TRANSFERASE"/>
    <property type="match status" value="1"/>
</dbReference>
<dbReference type="InterPro" id="IPR003362">
    <property type="entry name" value="Bact_transf"/>
</dbReference>
<feature type="region of interest" description="Disordered" evidence="2">
    <location>
        <begin position="182"/>
        <end position="210"/>
    </location>
</feature>
<gene>
    <name evidence="5" type="ORF">GCM10023082_59380</name>
</gene>
<keyword evidence="3" id="KW-1133">Transmembrane helix</keyword>